<dbReference type="EMBL" id="QPJC01000013">
    <property type="protein sequence ID" value="RCW40028.1"/>
    <property type="molecule type" value="Genomic_DNA"/>
</dbReference>
<evidence type="ECO:0000259" key="1">
    <source>
        <dbReference type="PROSITE" id="PS51819"/>
    </source>
</evidence>
<gene>
    <name evidence="2" type="ORF">DFQ14_113111</name>
</gene>
<feature type="domain" description="VOC" evidence="1">
    <location>
        <begin position="21"/>
        <end position="145"/>
    </location>
</feature>
<dbReference type="PANTHER" id="PTHR36503:SF3">
    <property type="entry name" value="BLR0126 PROTEIN"/>
    <property type="match status" value="1"/>
</dbReference>
<dbReference type="AlphaFoldDB" id="A0A368VK52"/>
<evidence type="ECO:0000313" key="3">
    <source>
        <dbReference type="Proteomes" id="UP000253495"/>
    </source>
</evidence>
<dbReference type="PANTHER" id="PTHR36503">
    <property type="entry name" value="BLR2520 PROTEIN"/>
    <property type="match status" value="1"/>
</dbReference>
<dbReference type="InterPro" id="IPR029068">
    <property type="entry name" value="Glyas_Bleomycin-R_OHBP_Dase"/>
</dbReference>
<dbReference type="InterPro" id="IPR004360">
    <property type="entry name" value="Glyas_Fos-R_dOase_dom"/>
</dbReference>
<protein>
    <submittedName>
        <fullName evidence="2">Glyoxalase/bleomycin resistance protein/dioxygenase superfamily protein</fullName>
    </submittedName>
</protein>
<keyword evidence="2" id="KW-0560">Oxidoreductase</keyword>
<dbReference type="GO" id="GO:0051213">
    <property type="term" value="F:dioxygenase activity"/>
    <property type="evidence" value="ECO:0007669"/>
    <property type="project" value="UniProtKB-KW"/>
</dbReference>
<keyword evidence="3" id="KW-1185">Reference proteome</keyword>
<sequence>MSDSFKARALSGFYGSPMTMQFSAVGLVADDMTATLAFYRLLGLDIPTEADAEPHVDVILPGGVRLMWDSAETVRSVDPTWTPPSGGHRAALAFDCGSPSAVDSAYAEITAAGYDGHHEPWDAFWGQRYATVLDPDGNPVDLFAALTT</sequence>
<dbReference type="Gene3D" id="3.10.180.10">
    <property type="entry name" value="2,3-Dihydroxybiphenyl 1,2-Dioxygenase, domain 1"/>
    <property type="match status" value="1"/>
</dbReference>
<keyword evidence="2" id="KW-0223">Dioxygenase</keyword>
<organism evidence="2 3">
    <name type="scientific">Halopolyspora algeriensis</name>
    <dbReference type="NCBI Taxonomy" id="1500506"/>
    <lineage>
        <taxon>Bacteria</taxon>
        <taxon>Bacillati</taxon>
        <taxon>Actinomycetota</taxon>
        <taxon>Actinomycetes</taxon>
        <taxon>Actinomycetes incertae sedis</taxon>
        <taxon>Halopolyspora</taxon>
    </lineage>
</organism>
<dbReference type="PROSITE" id="PS51819">
    <property type="entry name" value="VOC"/>
    <property type="match status" value="1"/>
</dbReference>
<dbReference type="InterPro" id="IPR037523">
    <property type="entry name" value="VOC_core"/>
</dbReference>
<comment type="caution">
    <text evidence="2">The sequence shown here is derived from an EMBL/GenBank/DDBJ whole genome shotgun (WGS) entry which is preliminary data.</text>
</comment>
<name>A0A368VK52_9ACTN</name>
<dbReference type="SUPFAM" id="SSF54593">
    <property type="entry name" value="Glyoxalase/Bleomycin resistance protein/Dihydroxybiphenyl dioxygenase"/>
    <property type="match status" value="1"/>
</dbReference>
<proteinExistence type="predicted"/>
<evidence type="ECO:0000313" key="2">
    <source>
        <dbReference type="EMBL" id="RCW40028.1"/>
    </source>
</evidence>
<dbReference type="Proteomes" id="UP000253495">
    <property type="component" value="Unassembled WGS sequence"/>
</dbReference>
<reference evidence="2 3" key="1">
    <citation type="submission" date="2018-07" db="EMBL/GenBank/DDBJ databases">
        <title>Genomic Encyclopedia of Type Strains, Phase III (KMG-III): the genomes of soil and plant-associated and newly described type strains.</title>
        <authorList>
            <person name="Whitman W."/>
        </authorList>
    </citation>
    <scope>NUCLEOTIDE SEQUENCE [LARGE SCALE GENOMIC DNA]</scope>
    <source>
        <strain evidence="2 3">CECT 8575</strain>
    </source>
</reference>
<accession>A0A368VK52</accession>
<dbReference type="Pfam" id="PF00903">
    <property type="entry name" value="Glyoxalase"/>
    <property type="match status" value="1"/>
</dbReference>